<dbReference type="EMBL" id="AUSU01002066">
    <property type="protein sequence ID" value="EPS69567.1"/>
    <property type="molecule type" value="Genomic_DNA"/>
</dbReference>
<feature type="non-terminal residue" evidence="2">
    <location>
        <position position="1"/>
    </location>
</feature>
<keyword evidence="3" id="KW-1185">Reference proteome</keyword>
<evidence type="ECO:0000313" key="2">
    <source>
        <dbReference type="EMBL" id="EPS69567.1"/>
    </source>
</evidence>
<keyword evidence="1" id="KW-0175">Coiled coil</keyword>
<name>S8EAL0_9LAMI</name>
<dbReference type="PANTHER" id="PTHR34778:SF2">
    <property type="entry name" value="OS02G0580700 PROTEIN"/>
    <property type="match status" value="1"/>
</dbReference>
<dbReference type="OrthoDB" id="657513at2759"/>
<feature type="non-terminal residue" evidence="2">
    <location>
        <position position="99"/>
    </location>
</feature>
<dbReference type="PANTHER" id="PTHR34778">
    <property type="entry name" value="OS02G0580700 PROTEIN"/>
    <property type="match status" value="1"/>
</dbReference>
<evidence type="ECO:0000313" key="3">
    <source>
        <dbReference type="Proteomes" id="UP000015453"/>
    </source>
</evidence>
<feature type="coiled-coil region" evidence="1">
    <location>
        <begin position="56"/>
        <end position="97"/>
    </location>
</feature>
<reference evidence="2 3" key="1">
    <citation type="journal article" date="2013" name="BMC Genomics">
        <title>The miniature genome of a carnivorous plant Genlisea aurea contains a low number of genes and short non-coding sequences.</title>
        <authorList>
            <person name="Leushkin E.V."/>
            <person name="Sutormin R.A."/>
            <person name="Nabieva E.R."/>
            <person name="Penin A.A."/>
            <person name="Kondrashov A.S."/>
            <person name="Logacheva M.D."/>
        </authorList>
    </citation>
    <scope>NUCLEOTIDE SEQUENCE [LARGE SCALE GENOMIC DNA]</scope>
</reference>
<dbReference type="Proteomes" id="UP000015453">
    <property type="component" value="Unassembled WGS sequence"/>
</dbReference>
<accession>S8EAL0</accession>
<sequence length="99" mass="11541">LKKAYTDVIVGISEDAAARVMVFERISLHYQHELNSVKAEGLRMLLRLKHMMDSQIMESEAAFSSERDKIEELEAQLEEAEEIVRDLREELKEVHNQLE</sequence>
<proteinExistence type="predicted"/>
<protein>
    <submittedName>
        <fullName evidence="2">Uncharacterized protein</fullName>
    </submittedName>
</protein>
<comment type="caution">
    <text evidence="2">The sequence shown here is derived from an EMBL/GenBank/DDBJ whole genome shotgun (WGS) entry which is preliminary data.</text>
</comment>
<dbReference type="AlphaFoldDB" id="S8EAL0"/>
<organism evidence="2 3">
    <name type="scientific">Genlisea aurea</name>
    <dbReference type="NCBI Taxonomy" id="192259"/>
    <lineage>
        <taxon>Eukaryota</taxon>
        <taxon>Viridiplantae</taxon>
        <taxon>Streptophyta</taxon>
        <taxon>Embryophyta</taxon>
        <taxon>Tracheophyta</taxon>
        <taxon>Spermatophyta</taxon>
        <taxon>Magnoliopsida</taxon>
        <taxon>eudicotyledons</taxon>
        <taxon>Gunneridae</taxon>
        <taxon>Pentapetalae</taxon>
        <taxon>asterids</taxon>
        <taxon>lamiids</taxon>
        <taxon>Lamiales</taxon>
        <taxon>Lentibulariaceae</taxon>
        <taxon>Genlisea</taxon>
    </lineage>
</organism>
<evidence type="ECO:0000256" key="1">
    <source>
        <dbReference type="SAM" id="Coils"/>
    </source>
</evidence>
<gene>
    <name evidence="2" type="ORF">M569_05201</name>
</gene>